<dbReference type="Pfam" id="PF01613">
    <property type="entry name" value="Flavin_Reduct"/>
    <property type="match status" value="1"/>
</dbReference>
<comment type="similarity">
    <text evidence="1">Belongs to the non-flavoprotein flavin reductase family.</text>
</comment>
<name>A0A402C6Y9_RHOWR</name>
<organism evidence="5 6">
    <name type="scientific">Rhodococcus wratislaviensis</name>
    <name type="common">Tsukamurella wratislaviensis</name>
    <dbReference type="NCBI Taxonomy" id="44752"/>
    <lineage>
        <taxon>Bacteria</taxon>
        <taxon>Bacillati</taxon>
        <taxon>Actinomycetota</taxon>
        <taxon>Actinomycetes</taxon>
        <taxon>Mycobacteriales</taxon>
        <taxon>Nocardiaceae</taxon>
        <taxon>Rhodococcus</taxon>
    </lineage>
</organism>
<dbReference type="GO" id="GO:0006208">
    <property type="term" value="P:pyrimidine nucleobase catabolic process"/>
    <property type="evidence" value="ECO:0007669"/>
    <property type="project" value="TreeGrafter"/>
</dbReference>
<evidence type="ECO:0000259" key="4">
    <source>
        <dbReference type="SMART" id="SM00903"/>
    </source>
</evidence>
<protein>
    <submittedName>
        <fullName evidence="5">Nitrilotriacetate monooxygenase component B</fullName>
    </submittedName>
</protein>
<dbReference type="Gene3D" id="2.30.110.10">
    <property type="entry name" value="Electron Transport, Fmn-binding Protein, Chain A"/>
    <property type="match status" value="1"/>
</dbReference>
<dbReference type="SMART" id="SM00903">
    <property type="entry name" value="Flavin_Reduct"/>
    <property type="match status" value="1"/>
</dbReference>
<dbReference type="PANTHER" id="PTHR30466">
    <property type="entry name" value="FLAVIN REDUCTASE"/>
    <property type="match status" value="1"/>
</dbReference>
<dbReference type="GO" id="GO:0004497">
    <property type="term" value="F:monooxygenase activity"/>
    <property type="evidence" value="ECO:0007669"/>
    <property type="project" value="UniProtKB-KW"/>
</dbReference>
<feature type="region of interest" description="Disordered" evidence="3">
    <location>
        <begin position="1"/>
        <end position="44"/>
    </location>
</feature>
<dbReference type="EMBL" id="BHYM01000025">
    <property type="protein sequence ID" value="GCE39328.1"/>
    <property type="molecule type" value="Genomic_DNA"/>
</dbReference>
<comment type="caution">
    <text evidence="5">The sequence shown here is derived from an EMBL/GenBank/DDBJ whole genome shotgun (WGS) entry which is preliminary data.</text>
</comment>
<reference evidence="5 6" key="1">
    <citation type="submission" date="2018-11" db="EMBL/GenBank/DDBJ databases">
        <title>Microbial catabolism of amino acid.</title>
        <authorList>
            <person name="Hibi M."/>
            <person name="Ogawa J."/>
        </authorList>
    </citation>
    <scope>NUCLEOTIDE SEQUENCE [LARGE SCALE GENOMIC DNA]</scope>
    <source>
        <strain evidence="5 6">C31-06</strain>
    </source>
</reference>
<accession>A0A402C6Y9</accession>
<evidence type="ECO:0000313" key="5">
    <source>
        <dbReference type="EMBL" id="GCE39328.1"/>
    </source>
</evidence>
<dbReference type="InterPro" id="IPR012349">
    <property type="entry name" value="Split_barrel_FMN-bd"/>
</dbReference>
<keyword evidence="2" id="KW-0560">Oxidoreductase</keyword>
<evidence type="ECO:0000256" key="1">
    <source>
        <dbReference type="ARBA" id="ARBA00008898"/>
    </source>
</evidence>
<evidence type="ECO:0000256" key="2">
    <source>
        <dbReference type="ARBA" id="ARBA00023002"/>
    </source>
</evidence>
<dbReference type="InterPro" id="IPR050268">
    <property type="entry name" value="NADH-dep_flavin_reductase"/>
</dbReference>
<dbReference type="GO" id="GO:0010181">
    <property type="term" value="F:FMN binding"/>
    <property type="evidence" value="ECO:0007669"/>
    <property type="project" value="InterPro"/>
</dbReference>
<dbReference type="InterPro" id="IPR002563">
    <property type="entry name" value="Flavin_Rdtase-like_dom"/>
</dbReference>
<feature type="compositionally biased region" description="Basic and acidic residues" evidence="3">
    <location>
        <begin position="1"/>
        <end position="28"/>
    </location>
</feature>
<keyword evidence="6" id="KW-1185">Reference proteome</keyword>
<dbReference type="GO" id="GO:0042602">
    <property type="term" value="F:riboflavin reductase (NADPH) activity"/>
    <property type="evidence" value="ECO:0007669"/>
    <property type="project" value="TreeGrafter"/>
</dbReference>
<dbReference type="Proteomes" id="UP000287519">
    <property type="component" value="Unassembled WGS sequence"/>
</dbReference>
<gene>
    <name evidence="5" type="ORF">Rhow_002852</name>
</gene>
<evidence type="ECO:0000256" key="3">
    <source>
        <dbReference type="SAM" id="MobiDB-lite"/>
    </source>
</evidence>
<proteinExistence type="inferred from homology"/>
<dbReference type="SUPFAM" id="SSF50475">
    <property type="entry name" value="FMN-binding split barrel"/>
    <property type="match status" value="1"/>
</dbReference>
<sequence>MNESDVHERDTVPTRADPENDLSDRAENADTVDGSDLPRHPELAPGICAEDYRAALRRHPAGVTIVTLDSGSGPVGFTASSFSSVSLAPPLVSFNIANTSSSIDALHSAGSLVIHLLGEHQQHLAQRFSRSADQRFSDESLWARLDTGEPVLHGTPSWMRVVVDQLIPVGDHTLVIGLVTRVHAEAEADDDSASAPLLYHEGRYYRPTPLGSANNGN</sequence>
<keyword evidence="5" id="KW-0503">Monooxygenase</keyword>
<evidence type="ECO:0000313" key="6">
    <source>
        <dbReference type="Proteomes" id="UP000287519"/>
    </source>
</evidence>
<dbReference type="PANTHER" id="PTHR30466:SF1">
    <property type="entry name" value="FMN REDUCTASE (NADH) RUTF"/>
    <property type="match status" value="1"/>
</dbReference>
<dbReference type="AlphaFoldDB" id="A0A402C6Y9"/>
<feature type="domain" description="Flavin reductase like" evidence="4">
    <location>
        <begin position="56"/>
        <end position="206"/>
    </location>
</feature>